<dbReference type="EMBL" id="SMKY01000047">
    <property type="protein sequence ID" value="TDD84179.1"/>
    <property type="molecule type" value="Genomic_DNA"/>
</dbReference>
<keyword evidence="4" id="KW-0274">FAD</keyword>
<accession>A0A4R5BFJ5</accession>
<dbReference type="Pfam" id="PF00441">
    <property type="entry name" value="Acyl-CoA_dh_1"/>
    <property type="match status" value="1"/>
</dbReference>
<dbReference type="InterPro" id="IPR013786">
    <property type="entry name" value="AcylCoA_DH/ox_N"/>
</dbReference>
<feature type="domain" description="Acyl-CoA dehydrogenase/oxidase C-terminal" evidence="6">
    <location>
        <begin position="212"/>
        <end position="345"/>
    </location>
</feature>
<dbReference type="PANTHER" id="PTHR43884">
    <property type="entry name" value="ACYL-COA DEHYDROGENASE"/>
    <property type="match status" value="1"/>
</dbReference>
<dbReference type="GO" id="GO:0050660">
    <property type="term" value="F:flavin adenine dinucleotide binding"/>
    <property type="evidence" value="ECO:0007669"/>
    <property type="project" value="InterPro"/>
</dbReference>
<dbReference type="RefSeq" id="WP_132197552.1">
    <property type="nucleotide sequence ID" value="NZ_SMKY01000047.1"/>
</dbReference>
<evidence type="ECO:0000256" key="4">
    <source>
        <dbReference type="ARBA" id="ARBA00022827"/>
    </source>
</evidence>
<dbReference type="AlphaFoldDB" id="A0A4R5BFJ5"/>
<dbReference type="InterPro" id="IPR009100">
    <property type="entry name" value="AcylCoA_DH/oxidase_NM_dom_sf"/>
</dbReference>
<keyword evidence="5" id="KW-0560">Oxidoreductase</keyword>
<dbReference type="InterPro" id="IPR036250">
    <property type="entry name" value="AcylCo_DH-like_C"/>
</dbReference>
<keyword evidence="9" id="KW-1185">Reference proteome</keyword>
<gene>
    <name evidence="8" type="ORF">E1293_13485</name>
</gene>
<evidence type="ECO:0000256" key="1">
    <source>
        <dbReference type="ARBA" id="ARBA00001974"/>
    </source>
</evidence>
<feature type="domain" description="Acyl-CoA dehydrogenase/oxidase N-terminal" evidence="7">
    <location>
        <begin position="6"/>
        <end position="83"/>
    </location>
</feature>
<dbReference type="Proteomes" id="UP000295578">
    <property type="component" value="Unassembled WGS sequence"/>
</dbReference>
<dbReference type="Gene3D" id="1.20.140.10">
    <property type="entry name" value="Butyryl-CoA Dehydrogenase, subunit A, domain 3"/>
    <property type="match status" value="1"/>
</dbReference>
<evidence type="ECO:0000313" key="8">
    <source>
        <dbReference type="EMBL" id="TDD84179.1"/>
    </source>
</evidence>
<dbReference type="OrthoDB" id="8677713at2"/>
<dbReference type="InterPro" id="IPR009075">
    <property type="entry name" value="AcylCo_DH/oxidase_C"/>
</dbReference>
<dbReference type="PANTHER" id="PTHR43884:SF20">
    <property type="entry name" value="ACYL-COA DEHYDROGENASE FADE28"/>
    <property type="match status" value="1"/>
</dbReference>
<dbReference type="SUPFAM" id="SSF47203">
    <property type="entry name" value="Acyl-CoA dehydrogenase C-terminal domain-like"/>
    <property type="match status" value="1"/>
</dbReference>
<dbReference type="SUPFAM" id="SSF56645">
    <property type="entry name" value="Acyl-CoA dehydrogenase NM domain-like"/>
    <property type="match status" value="1"/>
</dbReference>
<evidence type="ECO:0000259" key="7">
    <source>
        <dbReference type="Pfam" id="PF02771"/>
    </source>
</evidence>
<evidence type="ECO:0000313" key="9">
    <source>
        <dbReference type="Proteomes" id="UP000295578"/>
    </source>
</evidence>
<organism evidence="8 9">
    <name type="scientific">Actinomadura darangshiensis</name>
    <dbReference type="NCBI Taxonomy" id="705336"/>
    <lineage>
        <taxon>Bacteria</taxon>
        <taxon>Bacillati</taxon>
        <taxon>Actinomycetota</taxon>
        <taxon>Actinomycetes</taxon>
        <taxon>Streptosporangiales</taxon>
        <taxon>Thermomonosporaceae</taxon>
        <taxon>Actinomadura</taxon>
    </lineage>
</organism>
<reference evidence="8 9" key="1">
    <citation type="submission" date="2019-03" db="EMBL/GenBank/DDBJ databases">
        <title>Draft genome sequences of novel Actinobacteria.</title>
        <authorList>
            <person name="Sahin N."/>
            <person name="Ay H."/>
            <person name="Saygin H."/>
        </authorList>
    </citation>
    <scope>NUCLEOTIDE SEQUENCE [LARGE SCALE GENOMIC DNA]</scope>
    <source>
        <strain evidence="8 9">DSM 45941</strain>
    </source>
</reference>
<dbReference type="Pfam" id="PF02771">
    <property type="entry name" value="Acyl-CoA_dh_N"/>
    <property type="match status" value="1"/>
</dbReference>
<evidence type="ECO:0000259" key="6">
    <source>
        <dbReference type="Pfam" id="PF00441"/>
    </source>
</evidence>
<comment type="cofactor">
    <cofactor evidence="1">
        <name>FAD</name>
        <dbReference type="ChEBI" id="CHEBI:57692"/>
    </cofactor>
</comment>
<dbReference type="InterPro" id="IPR037069">
    <property type="entry name" value="AcylCoA_DH/ox_N_sf"/>
</dbReference>
<evidence type="ECO:0000256" key="5">
    <source>
        <dbReference type="ARBA" id="ARBA00023002"/>
    </source>
</evidence>
<evidence type="ECO:0000256" key="3">
    <source>
        <dbReference type="ARBA" id="ARBA00022630"/>
    </source>
</evidence>
<comment type="similarity">
    <text evidence="2">Belongs to the acyl-CoA dehydrogenase family.</text>
</comment>
<protein>
    <submittedName>
        <fullName evidence="8">Acyl-CoA dehydrogenase</fullName>
    </submittedName>
</protein>
<evidence type="ECO:0000256" key="2">
    <source>
        <dbReference type="ARBA" id="ARBA00009347"/>
    </source>
</evidence>
<comment type="caution">
    <text evidence="8">The sequence shown here is derived from an EMBL/GenBank/DDBJ whole genome shotgun (WGS) entry which is preliminary data.</text>
</comment>
<name>A0A4R5BFJ5_9ACTN</name>
<keyword evidence="3" id="KW-0285">Flavoprotein</keyword>
<dbReference type="Gene3D" id="1.10.540.10">
    <property type="entry name" value="Acyl-CoA dehydrogenase/oxidase, N-terminal domain"/>
    <property type="match status" value="1"/>
</dbReference>
<dbReference type="GO" id="GO:0003995">
    <property type="term" value="F:acyl-CoA dehydrogenase activity"/>
    <property type="evidence" value="ECO:0007669"/>
    <property type="project" value="TreeGrafter"/>
</dbReference>
<proteinExistence type="inferred from homology"/>
<sequence>MSVVLTDTQEELRRTVRRAIEEHHGAERVIEAAEPGAGHDDTEVWKALAGIGVPQIGTPESGTGLLDLGLMVQEAGRGLLPGTLLGHALAQRLLLAADGAAEPLTETEAGGHRLAASWGLDPAAVNVEADGALRGRAGAVSEGRQADLLVLPVTTATGTAVACVETGSLAFPADPACALDTGRDWTATDLDGVPARMHRLEPEALRNVLIEAAVLLCFDSLGSAERCLDAAVQYAKERRQFGQAIGGFQAVKHLLVDAHVAVGNARSVTWHAAAVFDSGAADAAFSAHVAKAVTDQAHVRTTATGIQVHGGTGFTREVPAHLHARRSRINERLAGTPGEHLEAMAGHLPAVLAEWSGAPDDRNPAE</sequence>